<feature type="compositionally biased region" description="Polar residues" evidence="1">
    <location>
        <begin position="92"/>
        <end position="103"/>
    </location>
</feature>
<comment type="caution">
    <text evidence="2">The sequence shown here is derived from an EMBL/GenBank/DDBJ whole genome shotgun (WGS) entry which is preliminary data.</text>
</comment>
<dbReference type="Proteomes" id="UP000815325">
    <property type="component" value="Unassembled WGS sequence"/>
</dbReference>
<keyword evidence="3" id="KW-1185">Reference proteome</keyword>
<gene>
    <name evidence="2" type="ORF">DUNSADRAFT_13694</name>
</gene>
<feature type="region of interest" description="Disordered" evidence="1">
    <location>
        <begin position="1"/>
        <end position="52"/>
    </location>
</feature>
<feature type="compositionally biased region" description="Polar residues" evidence="1">
    <location>
        <begin position="251"/>
        <end position="265"/>
    </location>
</feature>
<sequence length="265" mass="27633">MEPGMQRRRGTAMSRSASAPAASCQMDPADAQLEDEASASNTPSLPKVTTLRPRSFGSLRPYHFSTSKCVPSVPFLPIKHMFEDAYDGSDAGLTTNTMPSTPKCSHITPPNPFVEDASPSVASSSSSTSHSGSFQPSSTRISFASSTNLSAPLSCSSSHSLPQQPQQQQQRSGPSRDPSSAGSSTAASAVLDNSFLTGLPPICCPRTSVLPPSSDGQGYSPLLSSTLKDQSWGSEHSPKMANHKLEDSGAPTCQSPTQASSAQQG</sequence>
<name>A0ABQ7G8T8_DUNSA</name>
<feature type="compositionally biased region" description="Basic residues" evidence="1">
    <location>
        <begin position="1"/>
        <end position="10"/>
    </location>
</feature>
<evidence type="ECO:0000313" key="3">
    <source>
        <dbReference type="Proteomes" id="UP000815325"/>
    </source>
</evidence>
<dbReference type="EMBL" id="MU069984">
    <property type="protein sequence ID" value="KAF5831025.1"/>
    <property type="molecule type" value="Genomic_DNA"/>
</dbReference>
<evidence type="ECO:0000313" key="2">
    <source>
        <dbReference type="EMBL" id="KAF5831025.1"/>
    </source>
</evidence>
<feature type="region of interest" description="Disordered" evidence="1">
    <location>
        <begin position="86"/>
        <end position="188"/>
    </location>
</feature>
<feature type="compositionally biased region" description="Low complexity" evidence="1">
    <location>
        <begin position="12"/>
        <end position="23"/>
    </location>
</feature>
<feature type="compositionally biased region" description="Low complexity" evidence="1">
    <location>
        <begin position="118"/>
        <end position="138"/>
    </location>
</feature>
<protein>
    <recommendedName>
        <fullName evidence="4">Encoded protein</fullName>
    </recommendedName>
</protein>
<organism evidence="2 3">
    <name type="scientific">Dunaliella salina</name>
    <name type="common">Green alga</name>
    <name type="synonym">Protococcus salinus</name>
    <dbReference type="NCBI Taxonomy" id="3046"/>
    <lineage>
        <taxon>Eukaryota</taxon>
        <taxon>Viridiplantae</taxon>
        <taxon>Chlorophyta</taxon>
        <taxon>core chlorophytes</taxon>
        <taxon>Chlorophyceae</taxon>
        <taxon>CS clade</taxon>
        <taxon>Chlamydomonadales</taxon>
        <taxon>Dunaliellaceae</taxon>
        <taxon>Dunaliella</taxon>
    </lineage>
</organism>
<evidence type="ECO:0008006" key="4">
    <source>
        <dbReference type="Google" id="ProtNLM"/>
    </source>
</evidence>
<reference evidence="2" key="1">
    <citation type="submission" date="2017-08" db="EMBL/GenBank/DDBJ databases">
        <authorList>
            <person name="Polle J.E."/>
            <person name="Barry K."/>
            <person name="Cushman J."/>
            <person name="Schmutz J."/>
            <person name="Tran D."/>
            <person name="Hathwaick L.T."/>
            <person name="Yim W.C."/>
            <person name="Jenkins J."/>
            <person name="Mckie-Krisberg Z.M."/>
            <person name="Prochnik S."/>
            <person name="Lindquist E."/>
            <person name="Dockter R.B."/>
            <person name="Adam C."/>
            <person name="Molina H."/>
            <person name="Bunkerborg J."/>
            <person name="Jin E."/>
            <person name="Buchheim M."/>
            <person name="Magnuson J."/>
        </authorList>
    </citation>
    <scope>NUCLEOTIDE SEQUENCE</scope>
    <source>
        <strain evidence="2">CCAP 19/18</strain>
    </source>
</reference>
<proteinExistence type="predicted"/>
<evidence type="ECO:0000256" key="1">
    <source>
        <dbReference type="SAM" id="MobiDB-lite"/>
    </source>
</evidence>
<feature type="compositionally biased region" description="Low complexity" evidence="1">
    <location>
        <begin position="145"/>
        <end position="188"/>
    </location>
</feature>
<feature type="region of interest" description="Disordered" evidence="1">
    <location>
        <begin position="206"/>
        <end position="265"/>
    </location>
</feature>
<feature type="compositionally biased region" description="Polar residues" evidence="1">
    <location>
        <begin position="210"/>
        <end position="234"/>
    </location>
</feature>
<accession>A0ABQ7G8T8</accession>